<organism evidence="2">
    <name type="scientific">Tanacetum cinerariifolium</name>
    <name type="common">Dalmatian daisy</name>
    <name type="synonym">Chrysanthemum cinerariifolium</name>
    <dbReference type="NCBI Taxonomy" id="118510"/>
    <lineage>
        <taxon>Eukaryota</taxon>
        <taxon>Viridiplantae</taxon>
        <taxon>Streptophyta</taxon>
        <taxon>Embryophyta</taxon>
        <taxon>Tracheophyta</taxon>
        <taxon>Spermatophyta</taxon>
        <taxon>Magnoliopsida</taxon>
        <taxon>eudicotyledons</taxon>
        <taxon>Gunneridae</taxon>
        <taxon>Pentapetalae</taxon>
        <taxon>asterids</taxon>
        <taxon>campanulids</taxon>
        <taxon>Asterales</taxon>
        <taxon>Asteraceae</taxon>
        <taxon>Asteroideae</taxon>
        <taxon>Anthemideae</taxon>
        <taxon>Anthemidinae</taxon>
        <taxon>Tanacetum</taxon>
    </lineage>
</organism>
<sequence>MHMVRDNSGNQFRRYAGQNVRNQNMYNAVHNAWNHVVQLAVHLDVQNIRNQNGLIVVLGIASQNVRFYNYRGMGHHARNYTVRPKRKDAAYLQTQLLDAQKEEAWIQLQAEEFDLMAAAWDIDEIEEVNSNCILMANLLGEQPILVGQFYDSDLEVAFRKNTCLVRNLEGVDLLKENRTTNLYTINLHEVASSSPICLITRATSTKSWLWHQRLSHLNFDTINDLAKNDLVTCLPKFKYHKNIFVLHVSKEKQKGI</sequence>
<feature type="domain" description="GAG-pre-integrase" evidence="1">
    <location>
        <begin position="181"/>
        <end position="236"/>
    </location>
</feature>
<dbReference type="AlphaFoldDB" id="A0A6L2NS37"/>
<protein>
    <submittedName>
        <fullName evidence="2">Retrovirus-related Pol polyprotein from transposon TNT 1-94</fullName>
    </submittedName>
</protein>
<dbReference type="Pfam" id="PF13976">
    <property type="entry name" value="gag_pre-integrs"/>
    <property type="match status" value="1"/>
</dbReference>
<comment type="caution">
    <text evidence="2">The sequence shown here is derived from an EMBL/GenBank/DDBJ whole genome shotgun (WGS) entry which is preliminary data.</text>
</comment>
<evidence type="ECO:0000259" key="1">
    <source>
        <dbReference type="Pfam" id="PF13976"/>
    </source>
</evidence>
<accession>A0A6L2NS37</accession>
<gene>
    <name evidence="2" type="ORF">Tci_060385</name>
</gene>
<evidence type="ECO:0000313" key="2">
    <source>
        <dbReference type="EMBL" id="GEU88407.1"/>
    </source>
</evidence>
<name>A0A6L2NS37_TANCI</name>
<reference evidence="2" key="1">
    <citation type="journal article" date="2019" name="Sci. Rep.">
        <title>Draft genome of Tanacetum cinerariifolium, the natural source of mosquito coil.</title>
        <authorList>
            <person name="Yamashiro T."/>
            <person name="Shiraishi A."/>
            <person name="Satake H."/>
            <person name="Nakayama K."/>
        </authorList>
    </citation>
    <scope>NUCLEOTIDE SEQUENCE</scope>
</reference>
<proteinExistence type="predicted"/>
<dbReference type="InterPro" id="IPR025724">
    <property type="entry name" value="GAG-pre-integrase_dom"/>
</dbReference>
<dbReference type="EMBL" id="BKCJ010009743">
    <property type="protein sequence ID" value="GEU88407.1"/>
    <property type="molecule type" value="Genomic_DNA"/>
</dbReference>